<evidence type="ECO:0000313" key="3">
    <source>
        <dbReference type="EMBL" id="TFD71587.1"/>
    </source>
</evidence>
<feature type="transmembrane region" description="Helical" evidence="2">
    <location>
        <begin position="17"/>
        <end position="39"/>
    </location>
</feature>
<dbReference type="Proteomes" id="UP000298313">
    <property type="component" value="Unassembled WGS sequence"/>
</dbReference>
<keyword evidence="2" id="KW-1133">Transmembrane helix</keyword>
<keyword evidence="2" id="KW-0812">Transmembrane</keyword>
<evidence type="ECO:0000256" key="2">
    <source>
        <dbReference type="SAM" id="Phobius"/>
    </source>
</evidence>
<keyword evidence="2" id="KW-0472">Membrane</keyword>
<dbReference type="EMBL" id="SOHH01000115">
    <property type="protein sequence ID" value="TFD71587.1"/>
    <property type="molecule type" value="Genomic_DNA"/>
</dbReference>
<feature type="region of interest" description="Disordered" evidence="1">
    <location>
        <begin position="47"/>
        <end position="69"/>
    </location>
</feature>
<evidence type="ECO:0000256" key="1">
    <source>
        <dbReference type="SAM" id="MobiDB-lite"/>
    </source>
</evidence>
<sequence>MTAPAPSAPPRRARRRLWFLLGAIGSTLVVTLIVLLIVWRGGAGVPGDAAAAGRPQPSKTPAPVALAAA</sequence>
<proteinExistence type="predicted"/>
<accession>A0A4R9AWZ6</accession>
<organism evidence="3 4">
    <name type="scientific">Cryobacterium fucosi</name>
    <dbReference type="NCBI Taxonomy" id="1259157"/>
    <lineage>
        <taxon>Bacteria</taxon>
        <taxon>Bacillati</taxon>
        <taxon>Actinomycetota</taxon>
        <taxon>Actinomycetes</taxon>
        <taxon>Micrococcales</taxon>
        <taxon>Microbacteriaceae</taxon>
        <taxon>Cryobacterium</taxon>
    </lineage>
</organism>
<feature type="non-terminal residue" evidence="3">
    <location>
        <position position="69"/>
    </location>
</feature>
<gene>
    <name evidence="3" type="ORF">E3T48_15740</name>
</gene>
<protein>
    <submittedName>
        <fullName evidence="3">Uncharacterized protein</fullName>
    </submittedName>
</protein>
<dbReference type="AlphaFoldDB" id="A0A4R9AWZ6"/>
<reference evidence="3 4" key="1">
    <citation type="submission" date="2019-03" db="EMBL/GenBank/DDBJ databases">
        <title>Genomics of glacier-inhabiting Cryobacterium strains.</title>
        <authorList>
            <person name="Liu Q."/>
            <person name="Xin Y.-H."/>
        </authorList>
    </citation>
    <scope>NUCLEOTIDE SEQUENCE [LARGE SCALE GENOMIC DNA]</scope>
    <source>
        <strain evidence="3 4">Hh4</strain>
    </source>
</reference>
<comment type="caution">
    <text evidence="3">The sequence shown here is derived from an EMBL/GenBank/DDBJ whole genome shotgun (WGS) entry which is preliminary data.</text>
</comment>
<keyword evidence="4" id="KW-1185">Reference proteome</keyword>
<evidence type="ECO:0000313" key="4">
    <source>
        <dbReference type="Proteomes" id="UP000298313"/>
    </source>
</evidence>
<name>A0A4R9AWZ6_9MICO</name>